<comment type="pathway">
    <text evidence="1 11">One-carbon metabolism; tetrahydrofolate interconversion.</text>
</comment>
<comment type="subunit">
    <text evidence="2 11">Homodimer.</text>
</comment>
<dbReference type="PANTHER" id="PTHR48099">
    <property type="entry name" value="C-1-TETRAHYDROFOLATE SYNTHASE, CYTOPLASMIC-RELATED"/>
    <property type="match status" value="1"/>
</dbReference>
<evidence type="ECO:0000256" key="1">
    <source>
        <dbReference type="ARBA" id="ARBA00004777"/>
    </source>
</evidence>
<dbReference type="GO" id="GO:0004477">
    <property type="term" value="F:methenyltetrahydrofolate cyclohydrolase activity"/>
    <property type="evidence" value="ECO:0007669"/>
    <property type="project" value="UniProtKB-UniRule"/>
</dbReference>
<feature type="binding site" evidence="11">
    <location>
        <begin position="160"/>
        <end position="162"/>
    </location>
    <ligand>
        <name>NADP(+)</name>
        <dbReference type="ChEBI" id="CHEBI:58349"/>
    </ligand>
</feature>
<dbReference type="GO" id="GO:0006164">
    <property type="term" value="P:purine nucleotide biosynthetic process"/>
    <property type="evidence" value="ECO:0007669"/>
    <property type="project" value="UniProtKB-KW"/>
</dbReference>
<keyword evidence="8 11" id="KW-0368">Histidine biosynthesis</keyword>
<dbReference type="EC" id="1.5.1.5" evidence="11"/>
<keyword evidence="7 11" id="KW-0560">Oxidoreductase</keyword>
<dbReference type="GO" id="GO:0000105">
    <property type="term" value="P:L-histidine biosynthetic process"/>
    <property type="evidence" value="ECO:0007669"/>
    <property type="project" value="UniProtKB-KW"/>
</dbReference>
<evidence type="ECO:0000256" key="3">
    <source>
        <dbReference type="ARBA" id="ARBA00022563"/>
    </source>
</evidence>
<dbReference type="PANTHER" id="PTHR48099:SF5">
    <property type="entry name" value="C-1-TETRAHYDROFOLATE SYNTHASE, CYTOPLASMIC"/>
    <property type="match status" value="1"/>
</dbReference>
<accession>A0A2H0YP44</accession>
<dbReference type="GO" id="GO:0009086">
    <property type="term" value="P:methionine biosynthetic process"/>
    <property type="evidence" value="ECO:0007669"/>
    <property type="project" value="UniProtKB-KW"/>
</dbReference>
<feature type="coiled-coil region" evidence="12">
    <location>
        <begin position="7"/>
        <end position="34"/>
    </location>
</feature>
<evidence type="ECO:0000256" key="10">
    <source>
        <dbReference type="ARBA" id="ARBA00023268"/>
    </source>
</evidence>
<evidence type="ECO:0000256" key="8">
    <source>
        <dbReference type="ARBA" id="ARBA00023102"/>
    </source>
</evidence>
<dbReference type="GO" id="GO:0004488">
    <property type="term" value="F:methylenetetrahydrofolate dehydrogenase (NADP+) activity"/>
    <property type="evidence" value="ECO:0007669"/>
    <property type="project" value="UniProtKB-UniRule"/>
</dbReference>
<evidence type="ECO:0000259" key="14">
    <source>
        <dbReference type="Pfam" id="PF02882"/>
    </source>
</evidence>
<feature type="binding site" evidence="11">
    <location>
        <position position="226"/>
    </location>
    <ligand>
        <name>NADP(+)</name>
        <dbReference type="ChEBI" id="CHEBI:58349"/>
    </ligand>
</feature>
<evidence type="ECO:0000256" key="9">
    <source>
        <dbReference type="ARBA" id="ARBA00023167"/>
    </source>
</evidence>
<dbReference type="EC" id="3.5.4.9" evidence="11"/>
<dbReference type="AlphaFoldDB" id="A0A2H0YP44"/>
<dbReference type="UniPathway" id="UPA00193"/>
<name>A0A2H0YP44_9BACT</name>
<dbReference type="HAMAP" id="MF_01576">
    <property type="entry name" value="THF_DHG_CYH"/>
    <property type="match status" value="1"/>
</dbReference>
<keyword evidence="9 11" id="KW-0486">Methionine biosynthesis</keyword>
<dbReference type="Pfam" id="PF02882">
    <property type="entry name" value="THF_DHG_CYH_C"/>
    <property type="match status" value="1"/>
</dbReference>
<evidence type="ECO:0000256" key="5">
    <source>
        <dbReference type="ARBA" id="ARBA00022801"/>
    </source>
</evidence>
<keyword evidence="11" id="KW-0028">Amino-acid biosynthesis</keyword>
<comment type="function">
    <text evidence="11">Catalyzes the oxidation of 5,10-methylenetetrahydrofolate to 5,10-methenyltetrahydrofolate and then the hydrolysis of 5,10-methenyltetrahydrofolate to 10-formyltetrahydrofolate.</text>
</comment>
<comment type="caution">
    <text evidence="15">The sequence shown here is derived from an EMBL/GenBank/DDBJ whole genome shotgun (WGS) entry which is preliminary data.</text>
</comment>
<evidence type="ECO:0000313" key="16">
    <source>
        <dbReference type="Proteomes" id="UP000231472"/>
    </source>
</evidence>
<dbReference type="CDD" id="cd01080">
    <property type="entry name" value="NAD_bind_m-THF_DH_Cyclohyd"/>
    <property type="match status" value="1"/>
</dbReference>
<evidence type="ECO:0000256" key="7">
    <source>
        <dbReference type="ARBA" id="ARBA00023002"/>
    </source>
</evidence>
<evidence type="ECO:0000256" key="12">
    <source>
        <dbReference type="SAM" id="Coils"/>
    </source>
</evidence>
<proteinExistence type="inferred from homology"/>
<keyword evidence="4 11" id="KW-0658">Purine biosynthesis</keyword>
<comment type="catalytic activity">
    <reaction evidence="11">
        <text>(6R)-5,10-methenyltetrahydrofolate + H2O = (6R)-10-formyltetrahydrofolate + H(+)</text>
        <dbReference type="Rhea" id="RHEA:23700"/>
        <dbReference type="ChEBI" id="CHEBI:15377"/>
        <dbReference type="ChEBI" id="CHEBI:15378"/>
        <dbReference type="ChEBI" id="CHEBI:57455"/>
        <dbReference type="ChEBI" id="CHEBI:195366"/>
        <dbReference type="EC" id="3.5.4.9"/>
    </reaction>
</comment>
<dbReference type="GO" id="GO:0035999">
    <property type="term" value="P:tetrahydrofolate interconversion"/>
    <property type="evidence" value="ECO:0007669"/>
    <property type="project" value="UniProtKB-UniRule"/>
</dbReference>
<evidence type="ECO:0000313" key="15">
    <source>
        <dbReference type="EMBL" id="PIS40248.1"/>
    </source>
</evidence>
<keyword evidence="5 11" id="KW-0378">Hydrolase</keyword>
<keyword evidence="12" id="KW-0175">Coiled coil</keyword>
<reference evidence="16" key="1">
    <citation type="submission" date="2017-09" db="EMBL/GenBank/DDBJ databases">
        <title>Depth-based differentiation of microbial function through sediment-hosted aquifers and enrichment of novel symbionts in the deep terrestrial subsurface.</title>
        <authorList>
            <person name="Probst A.J."/>
            <person name="Ladd B."/>
            <person name="Jarett J.K."/>
            <person name="Geller-Mcgrath D.E."/>
            <person name="Sieber C.M.K."/>
            <person name="Emerson J.B."/>
            <person name="Anantharaman K."/>
            <person name="Thomas B.C."/>
            <person name="Malmstrom R."/>
            <person name="Stieglmeier M."/>
            <person name="Klingl A."/>
            <person name="Woyke T."/>
            <person name="Ryan C.M."/>
            <person name="Banfield J.F."/>
        </authorList>
    </citation>
    <scope>NUCLEOTIDE SEQUENCE [LARGE SCALE GENOMIC DNA]</scope>
</reference>
<keyword evidence="3 11" id="KW-0554">One-carbon metabolism</keyword>
<evidence type="ECO:0000256" key="6">
    <source>
        <dbReference type="ARBA" id="ARBA00022857"/>
    </source>
</evidence>
<dbReference type="SUPFAM" id="SSF53223">
    <property type="entry name" value="Aminoacid dehydrogenase-like, N-terminal domain"/>
    <property type="match status" value="1"/>
</dbReference>
<comment type="caution">
    <text evidence="11">Lacks conserved residue(s) required for the propagation of feature annotation.</text>
</comment>
<dbReference type="Gene3D" id="3.40.50.720">
    <property type="entry name" value="NAD(P)-binding Rossmann-like Domain"/>
    <property type="match status" value="1"/>
</dbReference>
<evidence type="ECO:0000256" key="11">
    <source>
        <dbReference type="HAMAP-Rule" id="MF_01576"/>
    </source>
</evidence>
<dbReference type="InterPro" id="IPR046346">
    <property type="entry name" value="Aminoacid_DH-like_N_sf"/>
</dbReference>
<dbReference type="InterPro" id="IPR020631">
    <property type="entry name" value="THF_DH/CycHdrlase_NAD-bd_dom"/>
</dbReference>
<dbReference type="InterPro" id="IPR000672">
    <property type="entry name" value="THF_DH/CycHdrlase"/>
</dbReference>
<comment type="catalytic activity">
    <reaction evidence="11">
        <text>(6R)-5,10-methylene-5,6,7,8-tetrahydrofolate + NADP(+) = (6R)-5,10-methenyltetrahydrofolate + NADPH</text>
        <dbReference type="Rhea" id="RHEA:22812"/>
        <dbReference type="ChEBI" id="CHEBI:15636"/>
        <dbReference type="ChEBI" id="CHEBI:57455"/>
        <dbReference type="ChEBI" id="CHEBI:57783"/>
        <dbReference type="ChEBI" id="CHEBI:58349"/>
        <dbReference type="EC" id="1.5.1.5"/>
    </reaction>
</comment>
<dbReference type="EMBL" id="PEYC01000017">
    <property type="protein sequence ID" value="PIS40248.1"/>
    <property type="molecule type" value="Genomic_DNA"/>
</dbReference>
<dbReference type="GO" id="GO:0005829">
    <property type="term" value="C:cytosol"/>
    <property type="evidence" value="ECO:0007669"/>
    <property type="project" value="TreeGrafter"/>
</dbReference>
<keyword evidence="6 11" id="KW-0521">NADP</keyword>
<comment type="similarity">
    <text evidence="11">Belongs to the tetrahydrofolate dehydrogenase/cyclohydrolase family.</text>
</comment>
<evidence type="ECO:0000256" key="4">
    <source>
        <dbReference type="ARBA" id="ARBA00022755"/>
    </source>
</evidence>
<evidence type="ECO:0000259" key="13">
    <source>
        <dbReference type="Pfam" id="PF00763"/>
    </source>
</evidence>
<sequence>MKFLNGRKLADKILKNLKREIEEKQLKLKLAVVLVGENPASEVFIRQKQNACEKIGIDFQLFKFPSKISRLELKKEIEKIVKDPINSGVIIQLPLPKGFNAQEILNLVSPEKDIDVLSEKNIGKFYTGNLAISPPTTKGIRRLLKEYKISVKGKNVVLVGAGRLVGRPLAVWLLNEKTTVSIVDEFTKDISYFTKRADIIISGVGKPNLITGKTVKRGVAIIDVGIFFKRGKAVGDVELKTVSQKADYITPTIGGVGPMIVACLLQNLVELNTK</sequence>
<feature type="domain" description="Tetrahydrofolate dehydrogenase/cyclohydrolase NAD(P)-binding" evidence="14">
    <location>
        <begin position="134"/>
        <end position="271"/>
    </location>
</feature>
<feature type="domain" description="Tetrahydrofolate dehydrogenase/cyclohydrolase catalytic" evidence="13">
    <location>
        <begin position="4"/>
        <end position="115"/>
    </location>
</feature>
<dbReference type="Gene3D" id="3.40.50.10860">
    <property type="entry name" value="Leucine Dehydrogenase, chain A, domain 1"/>
    <property type="match status" value="1"/>
</dbReference>
<keyword evidence="10 11" id="KW-0511">Multifunctional enzyme</keyword>
<dbReference type="Pfam" id="PF00763">
    <property type="entry name" value="THF_DHG_CYH"/>
    <property type="match status" value="1"/>
</dbReference>
<dbReference type="InterPro" id="IPR020630">
    <property type="entry name" value="THF_DH/CycHdrlase_cat_dom"/>
</dbReference>
<dbReference type="PRINTS" id="PR00085">
    <property type="entry name" value="THFDHDRGNASE"/>
</dbReference>
<evidence type="ECO:0000256" key="2">
    <source>
        <dbReference type="ARBA" id="ARBA00011738"/>
    </source>
</evidence>
<dbReference type="InterPro" id="IPR036291">
    <property type="entry name" value="NAD(P)-bd_dom_sf"/>
</dbReference>
<dbReference type="SUPFAM" id="SSF51735">
    <property type="entry name" value="NAD(P)-binding Rossmann-fold domains"/>
    <property type="match status" value="1"/>
</dbReference>
<dbReference type="FunFam" id="3.40.50.10860:FF:000005">
    <property type="entry name" value="C-1-tetrahydrofolate synthase, cytoplasmic, putative"/>
    <property type="match status" value="1"/>
</dbReference>
<protein>
    <recommendedName>
        <fullName evidence="11">Bifunctional protein FolD</fullName>
    </recommendedName>
    <domain>
        <recommendedName>
            <fullName evidence="11">Methylenetetrahydrofolate dehydrogenase</fullName>
            <ecNumber evidence="11">1.5.1.5</ecNumber>
        </recommendedName>
    </domain>
    <domain>
        <recommendedName>
            <fullName evidence="11">Methenyltetrahydrofolate cyclohydrolase</fullName>
            <ecNumber evidence="11">3.5.4.9</ecNumber>
        </recommendedName>
    </domain>
</protein>
<dbReference type="Proteomes" id="UP000231472">
    <property type="component" value="Unassembled WGS sequence"/>
</dbReference>
<gene>
    <name evidence="11" type="primary">folD</name>
    <name evidence="15" type="ORF">COT32_00665</name>
</gene>
<organism evidence="15 16">
    <name type="scientific">Candidatus Nealsonbacteria bacterium CG08_land_8_20_14_0_20_36_22</name>
    <dbReference type="NCBI Taxonomy" id="1974704"/>
    <lineage>
        <taxon>Bacteria</taxon>
        <taxon>Candidatus Nealsoniibacteriota</taxon>
    </lineage>
</organism>